<dbReference type="RefSeq" id="WP_281765202.1">
    <property type="nucleotide sequence ID" value="NZ_BRVO01000002.1"/>
</dbReference>
<reference evidence="2" key="1">
    <citation type="submission" date="2022-07" db="EMBL/GenBank/DDBJ databases">
        <title>Taxonomy of Novel Oxalotrophic and Methylotrophic Bacteria.</title>
        <authorList>
            <person name="Sahin N."/>
            <person name="Tani A."/>
        </authorList>
    </citation>
    <scope>NUCLEOTIDE SEQUENCE</scope>
    <source>
        <strain evidence="2">Y10</strain>
    </source>
</reference>
<proteinExistence type="predicted"/>
<dbReference type="Gene3D" id="1.10.10.10">
    <property type="entry name" value="Winged helix-like DNA-binding domain superfamily/Winged helix DNA-binding domain"/>
    <property type="match status" value="1"/>
</dbReference>
<dbReference type="GO" id="GO:0016787">
    <property type="term" value="F:hydrolase activity"/>
    <property type="evidence" value="ECO:0007669"/>
    <property type="project" value="UniProtKB-KW"/>
</dbReference>
<dbReference type="SUPFAM" id="SSF46785">
    <property type="entry name" value="Winged helix' DNA-binding domain"/>
    <property type="match status" value="1"/>
</dbReference>
<dbReference type="SUPFAM" id="SSF55811">
    <property type="entry name" value="Nudix"/>
    <property type="match status" value="1"/>
</dbReference>
<keyword evidence="2" id="KW-0378">Hydrolase</keyword>
<dbReference type="Gene3D" id="3.90.79.10">
    <property type="entry name" value="Nucleoside Triphosphate Pyrophosphohydrolase"/>
    <property type="match status" value="1"/>
</dbReference>
<gene>
    <name evidence="2" type="ORF">Y10_19420</name>
</gene>
<organism evidence="2 3">
    <name type="scientific">Neptunitalea lumnitzerae</name>
    <dbReference type="NCBI Taxonomy" id="2965509"/>
    <lineage>
        <taxon>Bacteria</taxon>
        <taxon>Pseudomonadati</taxon>
        <taxon>Bacteroidota</taxon>
        <taxon>Flavobacteriia</taxon>
        <taxon>Flavobacteriales</taxon>
        <taxon>Flavobacteriaceae</taxon>
        <taxon>Neptunitalea</taxon>
    </lineage>
</organism>
<evidence type="ECO:0000259" key="1">
    <source>
        <dbReference type="Pfam" id="PF21906"/>
    </source>
</evidence>
<name>A0ABQ5MJK4_9FLAO</name>
<comment type="caution">
    <text evidence="2">The sequence shown here is derived from an EMBL/GenBank/DDBJ whole genome shotgun (WGS) entry which is preliminary data.</text>
</comment>
<keyword evidence="3" id="KW-1185">Reference proteome</keyword>
<dbReference type="InterPro" id="IPR036390">
    <property type="entry name" value="WH_DNA-bd_sf"/>
</dbReference>
<protein>
    <submittedName>
        <fullName evidence="2">NUDIX hydrolase</fullName>
    </submittedName>
</protein>
<feature type="domain" description="NrtR DNA-binding winged helix" evidence="1">
    <location>
        <begin position="176"/>
        <end position="233"/>
    </location>
</feature>
<dbReference type="InterPro" id="IPR036388">
    <property type="entry name" value="WH-like_DNA-bd_sf"/>
</dbReference>
<dbReference type="Pfam" id="PF21906">
    <property type="entry name" value="WHD_NrtR"/>
    <property type="match status" value="1"/>
</dbReference>
<evidence type="ECO:0000313" key="2">
    <source>
        <dbReference type="EMBL" id="GLB49574.1"/>
    </source>
</evidence>
<dbReference type="InterPro" id="IPR054105">
    <property type="entry name" value="WHD_NrtR"/>
</dbReference>
<dbReference type="InterPro" id="IPR015797">
    <property type="entry name" value="NUDIX_hydrolase-like_dom_sf"/>
</dbReference>
<dbReference type="CDD" id="cd18873">
    <property type="entry name" value="NUDIX_NadM_like"/>
    <property type="match status" value="1"/>
</dbReference>
<accession>A0ABQ5MJK4</accession>
<dbReference type="EMBL" id="BRVO01000002">
    <property type="protein sequence ID" value="GLB49574.1"/>
    <property type="molecule type" value="Genomic_DNA"/>
</dbReference>
<dbReference type="Proteomes" id="UP001143543">
    <property type="component" value="Unassembled WGS sequence"/>
</dbReference>
<sequence>MDIQDFLNSGERYFLPNLSLDFVIIGYENSKLKCLLLKNNDQWFLPGGFVRKNQSVSDAANEILHLRTKIENPHFKFLDVFGDVNRTFSHEWKLFCEKNGYSWNQELWVNKRFISLAHYALVDIKNSTPTVSFFDEDFYWFEMNNLPNMGLDHEHIVKRAKKQLQEDVKHNMVTHNLLPRQFTMPQLHKLHQIILEEKLDRSRFQKKMLASGLYDRLPELQKETPGRNPYLYQIKE</sequence>
<evidence type="ECO:0000313" key="3">
    <source>
        <dbReference type="Proteomes" id="UP001143543"/>
    </source>
</evidence>